<reference evidence="2 3" key="1">
    <citation type="submission" date="2014-12" db="EMBL/GenBank/DDBJ databases">
        <title>Draft genome sequence of Paenibacillus kamchatkensis strain B-2647.</title>
        <authorList>
            <person name="Karlyshev A.V."/>
            <person name="Kudryashova E.B."/>
        </authorList>
    </citation>
    <scope>NUCLEOTIDE SEQUENCE [LARGE SCALE GENOMIC DNA]</scope>
    <source>
        <strain evidence="2 3">VKM B-2647</strain>
    </source>
</reference>
<feature type="region of interest" description="Disordered" evidence="1">
    <location>
        <begin position="25"/>
        <end position="61"/>
    </location>
</feature>
<evidence type="ECO:0000256" key="1">
    <source>
        <dbReference type="SAM" id="MobiDB-lite"/>
    </source>
</evidence>
<dbReference type="Proteomes" id="UP000031967">
    <property type="component" value="Unassembled WGS sequence"/>
</dbReference>
<proteinExistence type="predicted"/>
<keyword evidence="3" id="KW-1185">Reference proteome</keyword>
<comment type="caution">
    <text evidence="2">The sequence shown here is derived from an EMBL/GenBank/DDBJ whole genome shotgun (WGS) entry which is preliminary data.</text>
</comment>
<accession>A0ABR5AKN6</accession>
<dbReference type="EMBL" id="JXAK01000008">
    <property type="protein sequence ID" value="KIL41510.1"/>
    <property type="molecule type" value="Genomic_DNA"/>
</dbReference>
<name>A0ABR5AKN6_9BACL</name>
<organism evidence="2 3">
    <name type="scientific">Gordoniibacillus kamchatkensis</name>
    <dbReference type="NCBI Taxonomy" id="1590651"/>
    <lineage>
        <taxon>Bacteria</taxon>
        <taxon>Bacillati</taxon>
        <taxon>Bacillota</taxon>
        <taxon>Bacilli</taxon>
        <taxon>Bacillales</taxon>
        <taxon>Paenibacillaceae</taxon>
        <taxon>Gordoniibacillus</taxon>
    </lineage>
</organism>
<evidence type="ECO:0000313" key="2">
    <source>
        <dbReference type="EMBL" id="KIL41510.1"/>
    </source>
</evidence>
<sequence length="61" mass="6908">MYTVVRKKSITQAQATTSWPNVILVSEGTNPKNKNGENPKRYKKRISDKKWKDTGQSGEAL</sequence>
<evidence type="ECO:0000313" key="3">
    <source>
        <dbReference type="Proteomes" id="UP000031967"/>
    </source>
</evidence>
<protein>
    <submittedName>
        <fullName evidence="2">Uncharacterized protein</fullName>
    </submittedName>
</protein>
<gene>
    <name evidence="2" type="ORF">SD70_06420</name>
</gene>